<dbReference type="Proteomes" id="UP000039865">
    <property type="component" value="Unassembled WGS sequence"/>
</dbReference>
<evidence type="ECO:0000313" key="1">
    <source>
        <dbReference type="EMBL" id="CDW79129.1"/>
    </source>
</evidence>
<protein>
    <submittedName>
        <fullName evidence="1">Uncharacterized protein</fullName>
    </submittedName>
</protein>
<dbReference type="EMBL" id="CCKQ01007721">
    <property type="protein sequence ID" value="CDW79129.1"/>
    <property type="molecule type" value="Genomic_DNA"/>
</dbReference>
<dbReference type="InParanoid" id="A0A078AAA9"/>
<gene>
    <name evidence="1" type="primary">Contig4304.g4608</name>
    <name evidence="1" type="ORF">STYLEM_8115</name>
</gene>
<keyword evidence="2" id="KW-1185">Reference proteome</keyword>
<sequence length="365" mass="42839">MKLKSVFKRIFHSETELNTRILYTLINEFDIELGKLGKIEGQHFQKSIAQEFENHQQFNSNSNNNNSKLRQLNLNYLSQETSPIEIVVNKSKQNSNQVFSPKANRNESIGTLKKLIQERADTGKLIEIEHAKIAMNLNPVQQLQKTRQNINFSPFEMKSTDVPRKRKISFGSISSFYQHLNPNVQPMDPLNKTIYKQLEQKEGIILKKLSTNFNSTNNSNNHHYVHFPANISPIIQMTHRVQMNTDMQIKKKSSQRATPIKIFKNNIIQENLKLSQRSYVFPSFHETSQLRQMLIDKIHHRKYKLEARKLQNQSVDLKNQTPSFIISAQSDIHSNRNQYKRFFDLSVRRNNINNHDQSYLNYNDL</sequence>
<proteinExistence type="predicted"/>
<organism evidence="1 2">
    <name type="scientific">Stylonychia lemnae</name>
    <name type="common">Ciliate</name>
    <dbReference type="NCBI Taxonomy" id="5949"/>
    <lineage>
        <taxon>Eukaryota</taxon>
        <taxon>Sar</taxon>
        <taxon>Alveolata</taxon>
        <taxon>Ciliophora</taxon>
        <taxon>Intramacronucleata</taxon>
        <taxon>Spirotrichea</taxon>
        <taxon>Stichotrichia</taxon>
        <taxon>Sporadotrichida</taxon>
        <taxon>Oxytrichidae</taxon>
        <taxon>Stylonychinae</taxon>
        <taxon>Stylonychia</taxon>
    </lineage>
</organism>
<dbReference type="AlphaFoldDB" id="A0A078AAA9"/>
<name>A0A078AAA9_STYLE</name>
<reference evidence="1 2" key="1">
    <citation type="submission" date="2014-06" db="EMBL/GenBank/DDBJ databases">
        <authorList>
            <person name="Swart Estienne"/>
        </authorList>
    </citation>
    <scope>NUCLEOTIDE SEQUENCE [LARGE SCALE GENOMIC DNA]</scope>
    <source>
        <strain evidence="1 2">130c</strain>
    </source>
</reference>
<evidence type="ECO:0000313" key="2">
    <source>
        <dbReference type="Proteomes" id="UP000039865"/>
    </source>
</evidence>
<accession>A0A078AAA9</accession>